<keyword evidence="4" id="KW-0934">Plastid</keyword>
<organism evidence="6 7">
    <name type="scientific">Prymnesium parvum</name>
    <name type="common">Toxic golden alga</name>
    <dbReference type="NCBI Taxonomy" id="97485"/>
    <lineage>
        <taxon>Eukaryota</taxon>
        <taxon>Haptista</taxon>
        <taxon>Haptophyta</taxon>
        <taxon>Prymnesiophyceae</taxon>
        <taxon>Prymnesiales</taxon>
        <taxon>Prymnesiaceae</taxon>
        <taxon>Prymnesium</taxon>
    </lineage>
</organism>
<evidence type="ECO:0000256" key="3">
    <source>
        <dbReference type="ARBA" id="ARBA00022531"/>
    </source>
</evidence>
<dbReference type="GO" id="GO:0016168">
    <property type="term" value="F:chlorophyll binding"/>
    <property type="evidence" value="ECO:0007669"/>
    <property type="project" value="UniProtKB-KW"/>
</dbReference>
<keyword evidence="5" id="KW-0148">Chlorophyll</keyword>
<evidence type="ECO:0000313" key="6">
    <source>
        <dbReference type="EMBL" id="KAL1503021.1"/>
    </source>
</evidence>
<dbReference type="Pfam" id="PF00504">
    <property type="entry name" value="Chloroa_b-bind"/>
    <property type="match status" value="1"/>
</dbReference>
<dbReference type="GO" id="GO:0009765">
    <property type="term" value="P:photosynthesis, light harvesting"/>
    <property type="evidence" value="ECO:0007669"/>
    <property type="project" value="InterPro"/>
</dbReference>
<sequence>MLSFSSALPAFAPLTAPTLTPVAQRSAAPVMETTADLEAMAKKLNPIIGFYDPLALTAGPYSALSERQAIGFLRHAEIKHGRVAMAAFVGFIFGSNGIHFPWNLQGDLSYATIAAIPAPAAQWDALPTSAKLQILLFIGLLEVLGETVQPHYMSGGVPGKYPAFKDAGVPHFALNLFDPFGLSKNASPEKKARGLLAEINNGRLAQIGILAFLAEAKVPGSVPALSGLIAPYDGECMAPFSATDSGLPFVSEMLGYNLHFGWTF</sequence>
<feature type="binding site" evidence="5">
    <location>
        <position position="77"/>
    </location>
    <ligand>
        <name>chlorophyll a</name>
        <dbReference type="ChEBI" id="CHEBI:58416"/>
        <label>1</label>
    </ligand>
</feature>
<keyword evidence="3" id="KW-0602">Photosynthesis</keyword>
<feature type="binding site" description="axial binding residue" evidence="5">
    <location>
        <position position="82"/>
    </location>
    <ligand>
        <name>chlorophyll b</name>
        <dbReference type="ChEBI" id="CHEBI:61721"/>
        <label>1</label>
    </ligand>
    <ligandPart>
        <name>Mg</name>
        <dbReference type="ChEBI" id="CHEBI:25107"/>
    </ligandPart>
</feature>
<reference evidence="6 7" key="1">
    <citation type="journal article" date="2024" name="Science">
        <title>Giant polyketide synthase enzymes in the biosynthesis of giant marine polyether toxins.</title>
        <authorList>
            <person name="Fallon T.R."/>
            <person name="Shende V.V."/>
            <person name="Wierzbicki I.H."/>
            <person name="Pendleton A.L."/>
            <person name="Watervoot N.F."/>
            <person name="Auber R.P."/>
            <person name="Gonzalez D.J."/>
            <person name="Wisecaver J.H."/>
            <person name="Moore B.S."/>
        </authorList>
    </citation>
    <scope>NUCLEOTIDE SEQUENCE [LARGE SCALE GENOMIC DNA]</scope>
    <source>
        <strain evidence="6 7">12B1</strain>
    </source>
</reference>
<feature type="binding site" evidence="5">
    <location>
        <position position="203"/>
    </location>
    <ligand>
        <name>chlorophyll a</name>
        <dbReference type="ChEBI" id="CHEBI:58416"/>
        <label>1</label>
    </ligand>
</feature>
<dbReference type="InterPro" id="IPR022796">
    <property type="entry name" value="Chloroa_b-bind"/>
</dbReference>
<feature type="binding site" evidence="5">
    <location>
        <position position="198"/>
    </location>
    <ligand>
        <name>chlorophyll a</name>
        <dbReference type="ChEBI" id="CHEBI:58416"/>
        <label>1</label>
    </ligand>
</feature>
<keyword evidence="5" id="KW-0157">Chromophore</keyword>
<dbReference type="EMBL" id="JBGBPQ010000022">
    <property type="protein sequence ID" value="KAL1503021.1"/>
    <property type="molecule type" value="Genomic_DNA"/>
</dbReference>
<evidence type="ECO:0000313" key="7">
    <source>
        <dbReference type="Proteomes" id="UP001515480"/>
    </source>
</evidence>
<dbReference type="SUPFAM" id="SSF103511">
    <property type="entry name" value="Chlorophyll a-b binding protein"/>
    <property type="match status" value="1"/>
</dbReference>
<proteinExistence type="predicted"/>
<dbReference type="GO" id="GO:0009507">
    <property type="term" value="C:chloroplast"/>
    <property type="evidence" value="ECO:0007669"/>
    <property type="project" value="UniProtKB-SubCell"/>
</dbReference>
<gene>
    <name evidence="6" type="ORF">AB1Y20_011090</name>
</gene>
<dbReference type="Gene3D" id="1.10.3460.10">
    <property type="entry name" value="Chlorophyll a/b binding protein domain"/>
    <property type="match status" value="1"/>
</dbReference>
<evidence type="ECO:0008006" key="8">
    <source>
        <dbReference type="Google" id="ProtNLM"/>
    </source>
</evidence>
<dbReference type="AlphaFoldDB" id="A0AB34IN39"/>
<evidence type="ECO:0000256" key="4">
    <source>
        <dbReference type="ARBA" id="ARBA00022640"/>
    </source>
</evidence>
<keyword evidence="7" id="KW-1185">Reference proteome</keyword>
<evidence type="ECO:0000256" key="5">
    <source>
        <dbReference type="PIRSR" id="PIRSR601344-1"/>
    </source>
</evidence>
<evidence type="ECO:0000256" key="2">
    <source>
        <dbReference type="ARBA" id="ARBA00022528"/>
    </source>
</evidence>
<keyword evidence="2" id="KW-0150">Chloroplast</keyword>
<comment type="subcellular location">
    <subcellularLocation>
        <location evidence="1">Plastid</location>
        <location evidence="1">Chloroplast</location>
    </subcellularLocation>
</comment>
<dbReference type="PANTHER" id="PTHR21649">
    <property type="entry name" value="CHLOROPHYLL A/B BINDING PROTEIN"/>
    <property type="match status" value="1"/>
</dbReference>
<feature type="binding site" evidence="5">
    <location>
        <position position="80"/>
    </location>
    <ligand>
        <name>chlorophyll a</name>
        <dbReference type="ChEBI" id="CHEBI:58416"/>
        <label>1</label>
    </ligand>
</feature>
<dbReference type="InterPro" id="IPR001344">
    <property type="entry name" value="Chloro_AB-bd_pln"/>
</dbReference>
<dbReference type="Proteomes" id="UP001515480">
    <property type="component" value="Unassembled WGS sequence"/>
</dbReference>
<dbReference type="GO" id="GO:0016020">
    <property type="term" value="C:membrane"/>
    <property type="evidence" value="ECO:0007669"/>
    <property type="project" value="InterPro"/>
</dbReference>
<evidence type="ECO:0000256" key="1">
    <source>
        <dbReference type="ARBA" id="ARBA00004229"/>
    </source>
</evidence>
<protein>
    <recommendedName>
        <fullName evidence="8">Chloroplast light harvesting protein</fullName>
    </recommendedName>
</protein>
<accession>A0AB34IN39</accession>
<comment type="caution">
    <text evidence="6">The sequence shown here is derived from an EMBL/GenBank/DDBJ whole genome shotgun (WGS) entry which is preliminary data.</text>
</comment>
<name>A0AB34IN39_PRYPA</name>
<feature type="binding site" evidence="5">
    <location>
        <position position="201"/>
    </location>
    <ligand>
        <name>chlorophyll a</name>
        <dbReference type="ChEBI" id="CHEBI:58416"/>
        <label>1</label>
    </ligand>
</feature>